<evidence type="ECO:0000313" key="3">
    <source>
        <dbReference type="Proteomes" id="UP001409291"/>
    </source>
</evidence>
<gene>
    <name evidence="2" type="ORF">ABE541_03820</name>
</gene>
<evidence type="ECO:0000256" key="1">
    <source>
        <dbReference type="SAM" id="MobiDB-lite"/>
    </source>
</evidence>
<evidence type="ECO:0000313" key="2">
    <source>
        <dbReference type="EMBL" id="MEN5376381.1"/>
    </source>
</evidence>
<feature type="region of interest" description="Disordered" evidence="1">
    <location>
        <begin position="13"/>
        <end position="43"/>
    </location>
</feature>
<organism evidence="2 3">
    <name type="scientific">Sphingobacterium kitahiroshimense</name>
    <dbReference type="NCBI Taxonomy" id="470446"/>
    <lineage>
        <taxon>Bacteria</taxon>
        <taxon>Pseudomonadati</taxon>
        <taxon>Bacteroidota</taxon>
        <taxon>Sphingobacteriia</taxon>
        <taxon>Sphingobacteriales</taxon>
        <taxon>Sphingobacteriaceae</taxon>
        <taxon>Sphingobacterium</taxon>
    </lineage>
</organism>
<sequence length="43" mass="4778">MWYFILALLFGNPSNTDTNHPQALYSVQDVDNEGNTGPVRPGK</sequence>
<keyword evidence="3" id="KW-1185">Reference proteome</keyword>
<dbReference type="Proteomes" id="UP001409291">
    <property type="component" value="Unassembled WGS sequence"/>
</dbReference>
<dbReference type="RefSeq" id="WP_346580661.1">
    <property type="nucleotide sequence ID" value="NZ_JBDJLH010000001.1"/>
</dbReference>
<comment type="caution">
    <text evidence="2">The sequence shown here is derived from an EMBL/GenBank/DDBJ whole genome shotgun (WGS) entry which is preliminary data.</text>
</comment>
<dbReference type="EMBL" id="JBDJNQ010000001">
    <property type="protein sequence ID" value="MEN5376381.1"/>
    <property type="molecule type" value="Genomic_DNA"/>
</dbReference>
<accession>A0ABV0BNT0</accession>
<name>A0ABV0BNT0_9SPHI</name>
<reference evidence="2 3" key="1">
    <citation type="submission" date="2024-04" db="EMBL/GenBank/DDBJ databases">
        <title>WGS of bacteria from Torrens River.</title>
        <authorList>
            <person name="Wyrsch E.R."/>
            <person name="Drigo B."/>
        </authorList>
    </citation>
    <scope>NUCLEOTIDE SEQUENCE [LARGE SCALE GENOMIC DNA]</scope>
    <source>
        <strain evidence="2 3">TWI391</strain>
    </source>
</reference>
<protein>
    <submittedName>
        <fullName evidence="2">Uncharacterized protein</fullName>
    </submittedName>
</protein>
<proteinExistence type="predicted"/>